<evidence type="ECO:0000256" key="1">
    <source>
        <dbReference type="ARBA" id="ARBA00022729"/>
    </source>
</evidence>
<keyword evidence="1" id="KW-0732">Signal</keyword>
<sequence>GGAPVVNSITSTSSDGTYILDDIIPIAIAFSELINVTGIPQLEINTGGSSLSFDGNSDYATSGESLLNNLSQFTMAGWINAESAGSRKGFFGQNDRIEFGFANSSTIQAWTASGGSVNWNFNSSSFPYNVYHYVVIVGSGSNLKLYVDGSLKATGGSNTSNYGSNGYQFKIGGGGIFDGSGNWFHGSMDEVAVWNTALTDSEITALYNNGASISAAANSGSYASASNLLVYYTMDEGSGVTLVDVSNNSNNGTISGATWSTSSLWGDTVNYSSGSGTNTLTFDYTVANGHQTVDLDYTRTDALFLNGGTIKEASGNDAVLTLPLPGTEGSLGYAKDIVIDGAVPFVTSITSTTNDGSYGIDETIAITISFDGTVIVTGTPQLTLETGSSDATADYSSGTGTDLLTFTYTVATGDTSSDLGYAGVNALSLNSGSMRDASGNNVNLTLPSPGDSLSLSGSKALVVDGVLPSVINVTS</sequence>
<dbReference type="SMART" id="SM00560">
    <property type="entry name" value="LamGL"/>
    <property type="match status" value="1"/>
</dbReference>
<feature type="non-terminal residue" evidence="4">
    <location>
        <position position="1"/>
    </location>
</feature>
<dbReference type="AlphaFoldDB" id="A0A382H9D1"/>
<name>A0A382H9D1_9ZZZZ</name>
<dbReference type="InterPro" id="IPR006558">
    <property type="entry name" value="LamG-like"/>
</dbReference>
<feature type="non-terminal residue" evidence="4">
    <location>
        <position position="475"/>
    </location>
</feature>
<dbReference type="EMBL" id="UINC01059673">
    <property type="protein sequence ID" value="SVB83343.1"/>
    <property type="molecule type" value="Genomic_DNA"/>
</dbReference>
<dbReference type="Gene3D" id="2.60.120.200">
    <property type="match status" value="1"/>
</dbReference>
<keyword evidence="2" id="KW-1015">Disulfide bond</keyword>
<dbReference type="SUPFAM" id="SSF49899">
    <property type="entry name" value="Concanavalin A-like lectins/glucanases"/>
    <property type="match status" value="1"/>
</dbReference>
<evidence type="ECO:0000256" key="2">
    <source>
        <dbReference type="ARBA" id="ARBA00023157"/>
    </source>
</evidence>
<feature type="domain" description="LamG-like jellyroll fold" evidence="3">
    <location>
        <begin position="71"/>
        <end position="201"/>
    </location>
</feature>
<proteinExistence type="predicted"/>
<organism evidence="4">
    <name type="scientific">marine metagenome</name>
    <dbReference type="NCBI Taxonomy" id="408172"/>
    <lineage>
        <taxon>unclassified sequences</taxon>
        <taxon>metagenomes</taxon>
        <taxon>ecological metagenomes</taxon>
    </lineage>
</organism>
<evidence type="ECO:0000313" key="4">
    <source>
        <dbReference type="EMBL" id="SVB83343.1"/>
    </source>
</evidence>
<evidence type="ECO:0000259" key="3">
    <source>
        <dbReference type="SMART" id="SM00560"/>
    </source>
</evidence>
<dbReference type="InterPro" id="IPR013320">
    <property type="entry name" value="ConA-like_dom_sf"/>
</dbReference>
<dbReference type="Pfam" id="PF13385">
    <property type="entry name" value="Laminin_G_3"/>
    <property type="match status" value="1"/>
</dbReference>
<gene>
    <name evidence="4" type="ORF">METZ01_LOCUS236197</name>
</gene>
<reference evidence="4" key="1">
    <citation type="submission" date="2018-05" db="EMBL/GenBank/DDBJ databases">
        <authorList>
            <person name="Lanie J.A."/>
            <person name="Ng W.-L."/>
            <person name="Kazmierczak K.M."/>
            <person name="Andrzejewski T.M."/>
            <person name="Davidsen T.M."/>
            <person name="Wayne K.J."/>
            <person name="Tettelin H."/>
            <person name="Glass J.I."/>
            <person name="Rusch D."/>
            <person name="Podicherti R."/>
            <person name="Tsui H.-C.T."/>
            <person name="Winkler M.E."/>
        </authorList>
    </citation>
    <scope>NUCLEOTIDE SEQUENCE</scope>
</reference>
<protein>
    <recommendedName>
        <fullName evidence="3">LamG-like jellyroll fold domain-containing protein</fullName>
    </recommendedName>
</protein>
<accession>A0A382H9D1</accession>